<evidence type="ECO:0000313" key="4">
    <source>
        <dbReference type="Proteomes" id="UP000254424"/>
    </source>
</evidence>
<dbReference type="PROSITE" id="PS51704">
    <property type="entry name" value="GP_PDE"/>
    <property type="match status" value="1"/>
</dbReference>
<evidence type="ECO:0000256" key="1">
    <source>
        <dbReference type="SAM" id="SignalP"/>
    </source>
</evidence>
<dbReference type="PANTHER" id="PTHR46211">
    <property type="entry name" value="GLYCEROPHOSPHORYL DIESTER PHOSPHODIESTERASE"/>
    <property type="match status" value="1"/>
</dbReference>
<dbReference type="OrthoDB" id="9776255at2"/>
<protein>
    <submittedName>
        <fullName evidence="3">Glycerophosphoryl diester phosphodiesterase</fullName>
        <ecNumber evidence="3">3.1.4.46</ecNumber>
    </submittedName>
</protein>
<evidence type="ECO:0000313" key="3">
    <source>
        <dbReference type="EMBL" id="SUV29398.1"/>
    </source>
</evidence>
<dbReference type="AlphaFoldDB" id="A0A380YNA7"/>
<dbReference type="RefSeq" id="WP_004290777.1">
    <property type="nucleotide sequence ID" value="NZ_CABKNQ010000018.1"/>
</dbReference>
<feature type="domain" description="GP-PDE" evidence="2">
    <location>
        <begin position="25"/>
        <end position="253"/>
    </location>
</feature>
<reference evidence="3 4" key="1">
    <citation type="submission" date="2018-06" db="EMBL/GenBank/DDBJ databases">
        <authorList>
            <consortium name="Pathogen Informatics"/>
            <person name="Doyle S."/>
        </authorList>
    </citation>
    <scope>NUCLEOTIDE SEQUENCE [LARGE SCALE GENOMIC DNA]</scope>
    <source>
        <strain evidence="3 4">NCTC11155</strain>
    </source>
</reference>
<gene>
    <name evidence="3" type="ORF">NCTC11155_01381</name>
</gene>
<feature type="signal peptide" evidence="1">
    <location>
        <begin position="1"/>
        <end position="20"/>
    </location>
</feature>
<dbReference type="Proteomes" id="UP000254424">
    <property type="component" value="Unassembled WGS sequence"/>
</dbReference>
<name>A0A380YNA7_9BACE</name>
<keyword evidence="1" id="KW-0732">Signal</keyword>
<dbReference type="SUPFAM" id="SSF51695">
    <property type="entry name" value="PLC-like phosphodiesterases"/>
    <property type="match status" value="1"/>
</dbReference>
<dbReference type="Pfam" id="PF03009">
    <property type="entry name" value="GDPD"/>
    <property type="match status" value="1"/>
</dbReference>
<keyword evidence="3" id="KW-0378">Hydrolase</keyword>
<proteinExistence type="predicted"/>
<dbReference type="EC" id="3.1.4.46" evidence="3"/>
<organism evidence="3 4">
    <name type="scientific">Bacteroides eggerthii</name>
    <dbReference type="NCBI Taxonomy" id="28111"/>
    <lineage>
        <taxon>Bacteria</taxon>
        <taxon>Pseudomonadati</taxon>
        <taxon>Bacteroidota</taxon>
        <taxon>Bacteroidia</taxon>
        <taxon>Bacteroidales</taxon>
        <taxon>Bacteroidaceae</taxon>
        <taxon>Bacteroides</taxon>
    </lineage>
</organism>
<dbReference type="InterPro" id="IPR017946">
    <property type="entry name" value="PLC-like_Pdiesterase_TIM-brl"/>
</dbReference>
<dbReference type="GO" id="GO:0006629">
    <property type="term" value="P:lipid metabolic process"/>
    <property type="evidence" value="ECO:0007669"/>
    <property type="project" value="InterPro"/>
</dbReference>
<dbReference type="STRING" id="483216.BACEGG_02456"/>
<evidence type="ECO:0000259" key="2">
    <source>
        <dbReference type="PROSITE" id="PS51704"/>
    </source>
</evidence>
<accession>A0A380YNA7</accession>
<dbReference type="PANTHER" id="PTHR46211:SF1">
    <property type="entry name" value="GLYCEROPHOSPHODIESTER PHOSPHODIESTERASE, CYTOPLASMIC"/>
    <property type="match status" value="1"/>
</dbReference>
<dbReference type="InterPro" id="IPR030395">
    <property type="entry name" value="GP_PDE_dom"/>
</dbReference>
<dbReference type="EMBL" id="UFSX01000001">
    <property type="protein sequence ID" value="SUV29398.1"/>
    <property type="molecule type" value="Genomic_DNA"/>
</dbReference>
<feature type="chain" id="PRO_5016912617" evidence="1">
    <location>
        <begin position="21"/>
        <end position="257"/>
    </location>
</feature>
<dbReference type="Gene3D" id="3.20.20.190">
    <property type="entry name" value="Phosphatidylinositol (PI) phosphodiesterase"/>
    <property type="match status" value="1"/>
</dbReference>
<dbReference type="GO" id="GO:0008889">
    <property type="term" value="F:glycerophosphodiester phosphodiesterase activity"/>
    <property type="evidence" value="ECO:0007669"/>
    <property type="project" value="UniProtKB-EC"/>
</dbReference>
<dbReference type="GeneID" id="93071291"/>
<sequence>MKLKKLIITFFLLPTTFGYAQTQSTQIVAHRGFWKTNGSAQNSIAALMKADSVGCYGSEFDVWLTDDDQLVVNWSSVFKGVNMQESTVKECTAIVLDNGEHLPTLQEYLEKARNLKTRLILELKAHKTREQETRAVKKILKMVKGMELEDRMEYITFSRHVAKEFIRLAPKGTPVYYQEGDLSPKELKEWGCTGPNYRLNVFRQHPEWIKECHDLGMKVNAFPIDNTDDIKWLISQGIDYITTNEPVKLQEIIREKQ</sequence>